<evidence type="ECO:0000256" key="4">
    <source>
        <dbReference type="ARBA" id="ARBA00022723"/>
    </source>
</evidence>
<reference evidence="13" key="1">
    <citation type="submission" date="2013-03" db="EMBL/GenBank/DDBJ databases">
        <authorList>
            <person name="Jeffery W."/>
            <person name="Warren W."/>
            <person name="Wilson R.K."/>
        </authorList>
    </citation>
    <scope>NUCLEOTIDE SEQUENCE</scope>
    <source>
        <strain evidence="13">female</strain>
    </source>
</reference>
<dbReference type="GO" id="GO:0008081">
    <property type="term" value="F:phosphoric diester hydrolase activity"/>
    <property type="evidence" value="ECO:0007669"/>
    <property type="project" value="TreeGrafter"/>
</dbReference>
<dbReference type="GO" id="GO:0008311">
    <property type="term" value="F:double-stranded DNA 3'-5' DNA exonuclease activity"/>
    <property type="evidence" value="ECO:0007669"/>
    <property type="project" value="UniProtKB-EC"/>
</dbReference>
<dbReference type="EC" id="3.1.11.2" evidence="3"/>
<dbReference type="GO" id="GO:0003906">
    <property type="term" value="F:DNA-(apurinic or apyrimidinic site) endonuclease activity"/>
    <property type="evidence" value="ECO:0007669"/>
    <property type="project" value="TreeGrafter"/>
</dbReference>
<keyword evidence="4 9" id="KW-0479">Metal-binding</keyword>
<evidence type="ECO:0000256" key="7">
    <source>
        <dbReference type="ARBA" id="ARBA00022842"/>
    </source>
</evidence>
<reference evidence="12" key="3">
    <citation type="submission" date="2025-08" db="UniProtKB">
        <authorList>
            <consortium name="Ensembl"/>
        </authorList>
    </citation>
    <scope>IDENTIFICATION</scope>
</reference>
<keyword evidence="5" id="KW-0227">DNA damage</keyword>
<evidence type="ECO:0000259" key="11">
    <source>
        <dbReference type="Pfam" id="PF03372"/>
    </source>
</evidence>
<dbReference type="Pfam" id="PF03372">
    <property type="entry name" value="Exo_endo_phos"/>
    <property type="match status" value="1"/>
</dbReference>
<evidence type="ECO:0000313" key="13">
    <source>
        <dbReference type="Proteomes" id="UP000018467"/>
    </source>
</evidence>
<feature type="binding site" evidence="9">
    <location>
        <position position="39"/>
    </location>
    <ligand>
        <name>Mg(2+)</name>
        <dbReference type="ChEBI" id="CHEBI:18420"/>
        <label>1</label>
    </ligand>
</feature>
<dbReference type="Gene3D" id="3.60.10.10">
    <property type="entry name" value="Endonuclease/exonuclease/phosphatase"/>
    <property type="match status" value="1"/>
</dbReference>
<evidence type="ECO:0000256" key="3">
    <source>
        <dbReference type="ARBA" id="ARBA00012115"/>
    </source>
</evidence>
<reference evidence="13" key="2">
    <citation type="journal article" date="2014" name="Nat. Commun.">
        <title>The cavefish genome reveals candidate genes for eye loss.</title>
        <authorList>
            <person name="McGaugh S.E."/>
            <person name="Gross J.B."/>
            <person name="Aken B."/>
            <person name="Blin M."/>
            <person name="Borowsky R."/>
            <person name="Chalopin D."/>
            <person name="Hinaux H."/>
            <person name="Jeffery W.R."/>
            <person name="Keene A."/>
            <person name="Ma L."/>
            <person name="Minx P."/>
            <person name="Murphy D."/>
            <person name="O'Quin K.E."/>
            <person name="Retaux S."/>
            <person name="Rohner N."/>
            <person name="Searle S.M."/>
            <person name="Stahl B.A."/>
            <person name="Tabin C."/>
            <person name="Volff J.N."/>
            <person name="Yoshizawa M."/>
            <person name="Warren W.C."/>
        </authorList>
    </citation>
    <scope>NUCLEOTIDE SEQUENCE [LARGE SCALE GENOMIC DNA]</scope>
    <source>
        <strain evidence="13">female</strain>
    </source>
</reference>
<accession>A0A3B1K9P9</accession>
<keyword evidence="8" id="KW-0234">DNA repair</keyword>
<keyword evidence="9" id="KW-0464">Manganese</keyword>
<evidence type="ECO:0000256" key="1">
    <source>
        <dbReference type="ARBA" id="ARBA00000493"/>
    </source>
</evidence>
<dbReference type="InterPro" id="IPR036691">
    <property type="entry name" value="Endo/exonu/phosph_ase_sf"/>
</dbReference>
<proteinExistence type="inferred from homology"/>
<dbReference type="GO" id="GO:0006284">
    <property type="term" value="P:base-excision repair"/>
    <property type="evidence" value="ECO:0007669"/>
    <property type="project" value="TreeGrafter"/>
</dbReference>
<comment type="similarity">
    <text evidence="2">Belongs to the DNA repair enzymes AP/ExoA family.</text>
</comment>
<evidence type="ECO:0000256" key="9">
    <source>
        <dbReference type="PIRSR" id="PIRSR604808-2"/>
    </source>
</evidence>
<comment type="catalytic activity">
    <reaction evidence="1">
        <text>Exonucleolytic cleavage in the 3'- to 5'-direction to yield nucleoside 5'-phosphates.</text>
        <dbReference type="EC" id="3.1.11.2"/>
    </reaction>
</comment>
<evidence type="ECO:0000256" key="5">
    <source>
        <dbReference type="ARBA" id="ARBA00022763"/>
    </source>
</evidence>
<dbReference type="PANTHER" id="PTHR22748">
    <property type="entry name" value="AP ENDONUCLEASE"/>
    <property type="match status" value="1"/>
</dbReference>
<keyword evidence="6" id="KW-0378">Hydrolase</keyword>
<keyword evidence="7 9" id="KW-0460">Magnesium</keyword>
<dbReference type="PANTHER" id="PTHR22748:SF26">
    <property type="entry name" value="ENDONUCLEASE_EXONUCLEASE_PHOSPHATASE DOMAIN-CONTAINING PROTEIN"/>
    <property type="match status" value="1"/>
</dbReference>
<dbReference type="Bgee" id="ENSAMXG00000030502">
    <property type="expression patterns" value="Expressed in liver"/>
</dbReference>
<dbReference type="CDD" id="cd09076">
    <property type="entry name" value="L1-EN"/>
    <property type="match status" value="1"/>
</dbReference>
<feature type="binding site" evidence="9">
    <location>
        <position position="141"/>
    </location>
    <ligand>
        <name>Mg(2+)</name>
        <dbReference type="ChEBI" id="CHEBI:18420"/>
        <label>1</label>
    </ligand>
</feature>
<dbReference type="GeneTree" id="ENSGT01140000282669"/>
<protein>
    <recommendedName>
        <fullName evidence="3">exodeoxyribonuclease III</fullName>
        <ecNumber evidence="3">3.1.11.2</ecNumber>
    </recommendedName>
</protein>
<dbReference type="AlphaFoldDB" id="A0A3B1K9P9"/>
<dbReference type="Ensembl" id="ENSAMXT00000048864.1">
    <property type="protein sequence ID" value="ENSAMXP00000051447.1"/>
    <property type="gene ID" value="ENSAMXG00000030502.1"/>
</dbReference>
<feature type="site" description="Important for catalytic activity" evidence="10">
    <location>
        <position position="203"/>
    </location>
</feature>
<sequence length="420" mass="48574">MANISIMSWNLRGLNNPVKRARCLDFLRRKHISLALIQETHLRLEDVLRFRNRHFKVVSYSCATSKCKGVLIVQDRKLPLQVTTLGGDDQGRFTYIVVKIHHIKMLFALIYAPNEFDQEFFQTIRNTLFNFPDHYLFLGGDMNTVVSPTMDHTSGIDTQPQYSRAINNFMSDLHLVDLWRFSYPNLRKYSFYSTRHKSYSRIDYMLVSHGIQSNLSDVDIFNDCLLSHPTFLEQLKSGLQEFLHFNEESSENPQIIWEATKCFIRGNCIAFASMVNSARNQRFTELENTIQATEAEQLCNPPEDNLNKLTALRGEFNSISMAKAAFAIHRTRQKYYYHGERISKLLALKLKDNESKATINAIKTKEGITTNPDFINQTFKDFFEELYKSDTTAVINKAKAATLMGWDTIRSILKDLLLSN</sequence>
<dbReference type="InterPro" id="IPR005135">
    <property type="entry name" value="Endo/exonuclease/phosphatase"/>
</dbReference>
<dbReference type="GO" id="GO:0046872">
    <property type="term" value="F:metal ion binding"/>
    <property type="evidence" value="ECO:0007669"/>
    <property type="project" value="UniProtKB-KW"/>
</dbReference>
<dbReference type="SUPFAM" id="SSF56219">
    <property type="entry name" value="DNase I-like"/>
    <property type="match status" value="1"/>
</dbReference>
<feature type="binding site" evidence="9">
    <location>
        <position position="143"/>
    </location>
    <ligand>
        <name>Mg(2+)</name>
        <dbReference type="ChEBI" id="CHEBI:18420"/>
        <label>1</label>
    </ligand>
</feature>
<name>A0A3B1K9P9_ASTMX</name>
<evidence type="ECO:0000256" key="2">
    <source>
        <dbReference type="ARBA" id="ARBA00007092"/>
    </source>
</evidence>
<dbReference type="GO" id="GO:0005634">
    <property type="term" value="C:nucleus"/>
    <property type="evidence" value="ECO:0007669"/>
    <property type="project" value="TreeGrafter"/>
</dbReference>
<feature type="binding site" evidence="9">
    <location>
        <position position="10"/>
    </location>
    <ligand>
        <name>Mg(2+)</name>
        <dbReference type="ChEBI" id="CHEBI:18420"/>
        <label>1</label>
    </ligand>
</feature>
<organism evidence="12 13">
    <name type="scientific">Astyanax mexicanus</name>
    <name type="common">Blind cave fish</name>
    <name type="synonym">Astyanax fasciatus mexicanus</name>
    <dbReference type="NCBI Taxonomy" id="7994"/>
    <lineage>
        <taxon>Eukaryota</taxon>
        <taxon>Metazoa</taxon>
        <taxon>Chordata</taxon>
        <taxon>Craniata</taxon>
        <taxon>Vertebrata</taxon>
        <taxon>Euteleostomi</taxon>
        <taxon>Actinopterygii</taxon>
        <taxon>Neopterygii</taxon>
        <taxon>Teleostei</taxon>
        <taxon>Ostariophysi</taxon>
        <taxon>Characiformes</taxon>
        <taxon>Characoidei</taxon>
        <taxon>Acestrorhamphidae</taxon>
        <taxon>Acestrorhamphinae</taxon>
        <taxon>Astyanax</taxon>
    </lineage>
</organism>
<dbReference type="STRING" id="7994.ENSAMXP00000051447"/>
<evidence type="ECO:0000256" key="10">
    <source>
        <dbReference type="PIRSR" id="PIRSR604808-3"/>
    </source>
</evidence>
<dbReference type="Proteomes" id="UP000018467">
    <property type="component" value="Unassembled WGS sequence"/>
</dbReference>
<comment type="cofactor">
    <cofactor evidence="9">
        <name>Mg(2+)</name>
        <dbReference type="ChEBI" id="CHEBI:18420"/>
    </cofactor>
    <cofactor evidence="9">
        <name>Mn(2+)</name>
        <dbReference type="ChEBI" id="CHEBI:29035"/>
    </cofactor>
    <text evidence="9">Probably binds two magnesium or manganese ions per subunit.</text>
</comment>
<dbReference type="InterPro" id="IPR004808">
    <property type="entry name" value="AP_endonuc_1"/>
</dbReference>
<feature type="site" description="Transition state stabilizer" evidence="10">
    <location>
        <position position="143"/>
    </location>
</feature>
<keyword evidence="13" id="KW-1185">Reference proteome</keyword>
<reference evidence="12" key="4">
    <citation type="submission" date="2025-09" db="UniProtKB">
        <authorList>
            <consortium name="Ensembl"/>
        </authorList>
    </citation>
    <scope>IDENTIFICATION</scope>
</reference>
<dbReference type="InParanoid" id="A0A3B1K9P9"/>
<evidence type="ECO:0000256" key="6">
    <source>
        <dbReference type="ARBA" id="ARBA00022801"/>
    </source>
</evidence>
<feature type="domain" description="Endonuclease/exonuclease/phosphatase" evidence="11">
    <location>
        <begin position="7"/>
        <end position="212"/>
    </location>
</feature>
<evidence type="ECO:0000313" key="12">
    <source>
        <dbReference type="Ensembl" id="ENSAMXP00000051447.1"/>
    </source>
</evidence>
<evidence type="ECO:0000256" key="8">
    <source>
        <dbReference type="ARBA" id="ARBA00023204"/>
    </source>
</evidence>